<sequence length="128" mass="13887">MRLIPDNQSPVADGGVRGGAVMALLIRARQPIDRQIIEQLTGCRFADADARTLLFNLKIRLILNIAKAQCAGVEGVFRFVGLARYYRAVQLGVVPDVNLIAPFAGKQPGLLLHRIIVTVQFVPAGIEA</sequence>
<comment type="caution">
    <text evidence="1">The sequence shown here is derived from an EMBL/GenBank/DDBJ whole genome shotgun (WGS) entry which is preliminary data.</text>
</comment>
<evidence type="ECO:0000313" key="1">
    <source>
        <dbReference type="EMBL" id="OCQ51497.1"/>
    </source>
</evidence>
<protein>
    <submittedName>
        <fullName evidence="1">Uncharacterized protein</fullName>
    </submittedName>
</protein>
<dbReference type="EMBL" id="LOMY01000131">
    <property type="protein sequence ID" value="OCQ51497.1"/>
    <property type="molecule type" value="Genomic_DNA"/>
</dbReference>
<reference evidence="1 2" key="1">
    <citation type="submission" date="2015-12" db="EMBL/GenBank/DDBJ databases">
        <title>Genome comparisons provide insights into the role of secondary metabolites in the pathogenic phase of the Photorhabdus life cycle.</title>
        <authorList>
            <person name="Tobias N.J."/>
            <person name="Mishra B."/>
            <person name="Gupta D.K."/>
            <person name="Thines M."/>
            <person name="Stinear T.P."/>
            <person name="Bode H.B."/>
        </authorList>
    </citation>
    <scope>NUCLEOTIDE SEQUENCE [LARGE SCALE GENOMIC DNA]</scope>
    <source>
        <strain evidence="1 2">PB68.1</strain>
    </source>
</reference>
<dbReference type="Proteomes" id="UP000093476">
    <property type="component" value="Unassembled WGS sequence"/>
</dbReference>
<proteinExistence type="predicted"/>
<dbReference type="AlphaFoldDB" id="A0A1C0U0N3"/>
<accession>A0A1C0U0N3</accession>
<keyword evidence="2" id="KW-1185">Reference proteome</keyword>
<name>A0A1C0U0N3_9GAMM</name>
<gene>
    <name evidence="1" type="ORF">Ppb6_03325</name>
</gene>
<organism evidence="1 2">
    <name type="scientific">Photorhabdus australis subsp. thailandensis</name>
    <dbReference type="NCBI Taxonomy" id="2805096"/>
    <lineage>
        <taxon>Bacteria</taxon>
        <taxon>Pseudomonadati</taxon>
        <taxon>Pseudomonadota</taxon>
        <taxon>Gammaproteobacteria</taxon>
        <taxon>Enterobacterales</taxon>
        <taxon>Morganellaceae</taxon>
        <taxon>Photorhabdus</taxon>
    </lineage>
</organism>
<evidence type="ECO:0000313" key="2">
    <source>
        <dbReference type="Proteomes" id="UP000093476"/>
    </source>
</evidence>